<dbReference type="Proteomes" id="UP000807342">
    <property type="component" value="Unassembled WGS sequence"/>
</dbReference>
<keyword evidence="3" id="KW-1185">Reference proteome</keyword>
<protein>
    <submittedName>
        <fullName evidence="2">Uncharacterized protein</fullName>
    </submittedName>
</protein>
<evidence type="ECO:0000256" key="1">
    <source>
        <dbReference type="SAM" id="Phobius"/>
    </source>
</evidence>
<name>A0A9P5WZE9_9AGAR</name>
<feature type="transmembrane region" description="Helical" evidence="1">
    <location>
        <begin position="170"/>
        <end position="189"/>
    </location>
</feature>
<evidence type="ECO:0000313" key="2">
    <source>
        <dbReference type="EMBL" id="KAF9440547.1"/>
    </source>
</evidence>
<keyword evidence="1" id="KW-0812">Transmembrane</keyword>
<keyword evidence="1" id="KW-0472">Membrane</keyword>
<comment type="caution">
    <text evidence="2">The sequence shown here is derived from an EMBL/GenBank/DDBJ whole genome shotgun (WGS) entry which is preliminary data.</text>
</comment>
<feature type="transmembrane region" description="Helical" evidence="1">
    <location>
        <begin position="68"/>
        <end position="88"/>
    </location>
</feature>
<gene>
    <name evidence="2" type="ORF">P691DRAFT_767611</name>
</gene>
<dbReference type="AlphaFoldDB" id="A0A9P5WZE9"/>
<sequence length="266" mass="29294">MKDLAKNTEDCPAASQSIIGIPSNFHFLPSDGFFFTTCQIRGIMSPSSKFNKCALAEFIPDTSMHGELLLSAWVLFSLVLQVTLALFTTSSNAGHDEITVVAQSDATLPGYTTAIFSQVPSLLVLFVLIFPPLDDIIPNSVPENNTHALHGYIQALNYQGKSTIRSAHKFIIFLFIPTFVPLASIWLKWRTTNLPCLQTASKPSTLALEFKGAAESMADVPGIITNNELSLKGSLLELLDDLSYDIDCAWRHSQKLHIHVIDALEW</sequence>
<accession>A0A9P5WZE9</accession>
<keyword evidence="1" id="KW-1133">Transmembrane helix</keyword>
<reference evidence="2" key="1">
    <citation type="submission" date="2020-11" db="EMBL/GenBank/DDBJ databases">
        <authorList>
            <consortium name="DOE Joint Genome Institute"/>
            <person name="Ahrendt S."/>
            <person name="Riley R."/>
            <person name="Andreopoulos W."/>
            <person name="Labutti K."/>
            <person name="Pangilinan J."/>
            <person name="Ruiz-Duenas F.J."/>
            <person name="Barrasa J.M."/>
            <person name="Sanchez-Garcia M."/>
            <person name="Camarero S."/>
            <person name="Miyauchi S."/>
            <person name="Serrano A."/>
            <person name="Linde D."/>
            <person name="Babiker R."/>
            <person name="Drula E."/>
            <person name="Ayuso-Fernandez I."/>
            <person name="Pacheco R."/>
            <person name="Padilla G."/>
            <person name="Ferreira P."/>
            <person name="Barriuso J."/>
            <person name="Kellner H."/>
            <person name="Castanera R."/>
            <person name="Alfaro M."/>
            <person name="Ramirez L."/>
            <person name="Pisabarro A.G."/>
            <person name="Kuo A."/>
            <person name="Tritt A."/>
            <person name="Lipzen A."/>
            <person name="He G."/>
            <person name="Yan M."/>
            <person name="Ng V."/>
            <person name="Cullen D."/>
            <person name="Martin F."/>
            <person name="Rosso M.-N."/>
            <person name="Henrissat B."/>
            <person name="Hibbett D."/>
            <person name="Martinez A.T."/>
            <person name="Grigoriev I.V."/>
        </authorList>
    </citation>
    <scope>NUCLEOTIDE SEQUENCE</scope>
    <source>
        <strain evidence="2">MF-IS2</strain>
    </source>
</reference>
<proteinExistence type="predicted"/>
<evidence type="ECO:0000313" key="3">
    <source>
        <dbReference type="Proteomes" id="UP000807342"/>
    </source>
</evidence>
<dbReference type="EMBL" id="MU152445">
    <property type="protein sequence ID" value="KAF9440547.1"/>
    <property type="molecule type" value="Genomic_DNA"/>
</dbReference>
<feature type="transmembrane region" description="Helical" evidence="1">
    <location>
        <begin position="108"/>
        <end position="130"/>
    </location>
</feature>
<organism evidence="2 3">
    <name type="scientific">Macrolepiota fuliginosa MF-IS2</name>
    <dbReference type="NCBI Taxonomy" id="1400762"/>
    <lineage>
        <taxon>Eukaryota</taxon>
        <taxon>Fungi</taxon>
        <taxon>Dikarya</taxon>
        <taxon>Basidiomycota</taxon>
        <taxon>Agaricomycotina</taxon>
        <taxon>Agaricomycetes</taxon>
        <taxon>Agaricomycetidae</taxon>
        <taxon>Agaricales</taxon>
        <taxon>Agaricineae</taxon>
        <taxon>Agaricaceae</taxon>
        <taxon>Macrolepiota</taxon>
    </lineage>
</organism>